<dbReference type="Ensembl" id="ENSSLUT00000019656.1">
    <property type="protein sequence ID" value="ENSSLUP00000019053.1"/>
    <property type="gene ID" value="ENSSLUG00000008839.1"/>
</dbReference>
<reference evidence="7" key="1">
    <citation type="submission" date="2025-08" db="UniProtKB">
        <authorList>
            <consortium name="Ensembl"/>
        </authorList>
    </citation>
    <scope>IDENTIFICATION</scope>
</reference>
<dbReference type="PANTHER" id="PTHR16296">
    <property type="entry name" value="UNCHARACTERIZED HYPOTHALAMUS PROTEIN HT007"/>
    <property type="match status" value="1"/>
</dbReference>
<name>A0A8D0CXT4_SANLU</name>
<keyword evidence="3 6" id="KW-1133">Transmembrane helix</keyword>
<organism evidence="7 8">
    <name type="scientific">Sander lucioperca</name>
    <name type="common">Pike-perch</name>
    <name type="synonym">Perca lucioperca</name>
    <dbReference type="NCBI Taxonomy" id="283035"/>
    <lineage>
        <taxon>Eukaryota</taxon>
        <taxon>Metazoa</taxon>
        <taxon>Chordata</taxon>
        <taxon>Craniata</taxon>
        <taxon>Vertebrata</taxon>
        <taxon>Euteleostomi</taxon>
        <taxon>Actinopterygii</taxon>
        <taxon>Neopterygii</taxon>
        <taxon>Teleostei</taxon>
        <taxon>Neoteleostei</taxon>
        <taxon>Acanthomorphata</taxon>
        <taxon>Eupercaria</taxon>
        <taxon>Perciformes</taxon>
        <taxon>Percoidei</taxon>
        <taxon>Percidae</taxon>
        <taxon>Luciopercinae</taxon>
        <taxon>Sander</taxon>
    </lineage>
</organism>
<gene>
    <name evidence="7" type="primary">tmem126a</name>
</gene>
<dbReference type="Proteomes" id="UP000694568">
    <property type="component" value="Unplaced"/>
</dbReference>
<dbReference type="Pfam" id="PF07114">
    <property type="entry name" value="TMEM126"/>
    <property type="match status" value="1"/>
</dbReference>
<evidence type="ECO:0000256" key="6">
    <source>
        <dbReference type="SAM" id="Phobius"/>
    </source>
</evidence>
<keyword evidence="5 6" id="KW-0472">Membrane</keyword>
<dbReference type="InterPro" id="IPR009801">
    <property type="entry name" value="TMEM126"/>
</dbReference>
<dbReference type="GO" id="GO:0031966">
    <property type="term" value="C:mitochondrial membrane"/>
    <property type="evidence" value="ECO:0007669"/>
    <property type="project" value="UniProtKB-SubCell"/>
</dbReference>
<accession>A0A8D0CXT4</accession>
<dbReference type="GO" id="GO:0032981">
    <property type="term" value="P:mitochondrial respiratory chain complex I assembly"/>
    <property type="evidence" value="ECO:0007669"/>
    <property type="project" value="TreeGrafter"/>
</dbReference>
<keyword evidence="4" id="KW-0496">Mitochondrion</keyword>
<evidence type="ECO:0000256" key="4">
    <source>
        <dbReference type="ARBA" id="ARBA00023128"/>
    </source>
</evidence>
<keyword evidence="2 6" id="KW-0812">Transmembrane</keyword>
<evidence type="ECO:0000256" key="1">
    <source>
        <dbReference type="ARBA" id="ARBA00004225"/>
    </source>
</evidence>
<reference evidence="7" key="2">
    <citation type="submission" date="2025-09" db="UniProtKB">
        <authorList>
            <consortium name="Ensembl"/>
        </authorList>
    </citation>
    <scope>IDENTIFICATION</scope>
</reference>
<feature type="transmembrane region" description="Helical" evidence="6">
    <location>
        <begin position="109"/>
        <end position="132"/>
    </location>
</feature>
<evidence type="ECO:0000256" key="2">
    <source>
        <dbReference type="ARBA" id="ARBA00022692"/>
    </source>
</evidence>
<evidence type="ECO:0000313" key="8">
    <source>
        <dbReference type="Proteomes" id="UP000694568"/>
    </source>
</evidence>
<evidence type="ECO:0000256" key="3">
    <source>
        <dbReference type="ARBA" id="ARBA00022989"/>
    </source>
</evidence>
<feature type="transmembrane region" description="Helical" evidence="6">
    <location>
        <begin position="34"/>
        <end position="57"/>
    </location>
</feature>
<dbReference type="PANTHER" id="PTHR16296:SF2">
    <property type="entry name" value="TRANSMEMBRANE PROTEIN 126A"/>
    <property type="match status" value="1"/>
</dbReference>
<keyword evidence="8" id="KW-1185">Reference proteome</keyword>
<proteinExistence type="predicted"/>
<dbReference type="GeneTree" id="ENSGT00520000055616"/>
<evidence type="ECO:0000313" key="7">
    <source>
        <dbReference type="Ensembl" id="ENSSLUP00000019053.1"/>
    </source>
</evidence>
<dbReference type="AlphaFoldDB" id="A0A8D0CXT4"/>
<sequence>MSKDGVSGNGLSRAVIAEMLANNFERLPDIDQKIFIYGPMYLGGNGGLAGLISNSLYRRALNVTQAPIASSLPMAVLPFLTTFALYNAAVSGPLLSGDLNCPTCALMRGALVGVVGGGVYPILLALPVNVGLATRYSTAPMPEKGNLLRYWADLSRPILRRMRAVLVLQVFFGTYLSSRHFETYTKLAQITFGSAGEELKD</sequence>
<feature type="transmembrane region" description="Helical" evidence="6">
    <location>
        <begin position="69"/>
        <end position="89"/>
    </location>
</feature>
<evidence type="ECO:0000256" key="5">
    <source>
        <dbReference type="ARBA" id="ARBA00023136"/>
    </source>
</evidence>
<protein>
    <submittedName>
        <fullName evidence="7">Transmembrane protein 126A</fullName>
    </submittedName>
</protein>
<comment type="subcellular location">
    <subcellularLocation>
        <location evidence="1">Mitochondrion membrane</location>
        <topology evidence="1">Multi-pass membrane protein</topology>
    </subcellularLocation>
</comment>